<dbReference type="InterPro" id="IPR002035">
    <property type="entry name" value="VWF_A"/>
</dbReference>
<accession>A8M9M1</accession>
<evidence type="ECO:0000256" key="1">
    <source>
        <dbReference type="SAM" id="MobiDB-lite"/>
    </source>
</evidence>
<feature type="compositionally biased region" description="Polar residues" evidence="1">
    <location>
        <begin position="135"/>
        <end position="145"/>
    </location>
</feature>
<name>A8M9M1_CALMQ</name>
<dbReference type="EMBL" id="CP000852">
    <property type="protein sequence ID" value="ABW00902.1"/>
    <property type="molecule type" value="Genomic_DNA"/>
</dbReference>
<dbReference type="Gene3D" id="3.40.50.410">
    <property type="entry name" value="von Willebrand factor, type A domain"/>
    <property type="match status" value="1"/>
</dbReference>
<dbReference type="SUPFAM" id="SSF53300">
    <property type="entry name" value="vWA-like"/>
    <property type="match status" value="1"/>
</dbReference>
<protein>
    <submittedName>
        <fullName evidence="3">von Willebrand factor type A</fullName>
    </submittedName>
</protein>
<sequence>MEGNDIEKFISMVLSRVYQYLVNHRDVVSPGSVRSYEYALRDIVANILISGGGNIEERLIRVGVENLYTSVNVNNGADKREILEEAFKYALSLVNDLNMRNDDEINTDEEGLVKGNVGKSQLSPNNDSKDGGTGQLINQELGTGNESSDDVANVIYDVFYGSVGTMNFINLAQLLNMFVNPMAHITEKVKVLRKLARYLASYGLLPHQGKGGSRVFKALDNVAREPTIGNALRVSRFTEHSNYPTYITGVREYRIGDPAYRIDLDKTSMNMVRKTFLNKPMSTRDIVVREYADVKLMDIVLCLDTSGSMKEFSGAYMKMDIAKEAIVKYIRYLSRTNDRLSMVLFNFRADILWGPHSVKKYINEMEEMSRYIYPGGGTNIANALEKARIILSKSNYPNKHIICITDGRTVNASSCIKEAVKLRRMGVTLSTVAVGDNSDFDLLMRLSKIGNGLFIKINDISNLDKALIMDKLGL</sequence>
<dbReference type="Pfam" id="PF00092">
    <property type="entry name" value="VWA"/>
    <property type="match status" value="1"/>
</dbReference>
<evidence type="ECO:0000259" key="2">
    <source>
        <dbReference type="PROSITE" id="PS50234"/>
    </source>
</evidence>
<evidence type="ECO:0000313" key="4">
    <source>
        <dbReference type="Proteomes" id="UP000001137"/>
    </source>
</evidence>
<reference evidence="3 4" key="1">
    <citation type="submission" date="2007-10" db="EMBL/GenBank/DDBJ databases">
        <title>Complete sequence of Caldivirga maquilingensis IC-167.</title>
        <authorList>
            <consortium name="US DOE Joint Genome Institute"/>
            <person name="Copeland A."/>
            <person name="Lucas S."/>
            <person name="Lapidus A."/>
            <person name="Barry K."/>
            <person name="Glavina del Rio T."/>
            <person name="Dalin E."/>
            <person name="Tice H."/>
            <person name="Pitluck S."/>
            <person name="Saunders E."/>
            <person name="Brettin T."/>
            <person name="Bruce D."/>
            <person name="Detter J.C."/>
            <person name="Han C."/>
            <person name="Schmutz J."/>
            <person name="Larimer F."/>
            <person name="Land M."/>
            <person name="Hauser L."/>
            <person name="Kyrpides N."/>
            <person name="Ivanova N."/>
            <person name="Biddle J.F."/>
            <person name="Zhang Z."/>
            <person name="Fitz-Gibbon S.T."/>
            <person name="Lowe T.M."/>
            <person name="Saltikov C."/>
            <person name="House C.H."/>
            <person name="Richardson P."/>
        </authorList>
    </citation>
    <scope>NUCLEOTIDE SEQUENCE [LARGE SCALE GENOMIC DNA]</scope>
    <source>
        <strain evidence="4">ATCC 700844 / DSM 13496 / JCM 10307 / IC-167</strain>
    </source>
</reference>
<dbReference type="PROSITE" id="PS50234">
    <property type="entry name" value="VWFA"/>
    <property type="match status" value="1"/>
</dbReference>
<dbReference type="CDD" id="cd00198">
    <property type="entry name" value="vWFA"/>
    <property type="match status" value="1"/>
</dbReference>
<dbReference type="SMART" id="SM00327">
    <property type="entry name" value="VWA"/>
    <property type="match status" value="1"/>
</dbReference>
<proteinExistence type="predicted"/>
<dbReference type="InterPro" id="IPR036465">
    <property type="entry name" value="vWFA_dom_sf"/>
</dbReference>
<dbReference type="HOGENOM" id="CLU_547056_0_0_2"/>
<dbReference type="eggNOG" id="arCOG00445">
    <property type="taxonomic scope" value="Archaea"/>
</dbReference>
<organism evidence="3 4">
    <name type="scientific">Caldivirga maquilingensis (strain ATCC 700844 / DSM 13496 / JCM 10307 / IC-167)</name>
    <dbReference type="NCBI Taxonomy" id="397948"/>
    <lineage>
        <taxon>Archaea</taxon>
        <taxon>Thermoproteota</taxon>
        <taxon>Thermoprotei</taxon>
        <taxon>Thermoproteales</taxon>
        <taxon>Thermoproteaceae</taxon>
        <taxon>Caldivirga</taxon>
    </lineage>
</organism>
<dbReference type="GeneID" id="5709076"/>
<dbReference type="KEGG" id="cma:Cmaq_0048"/>
<dbReference type="Proteomes" id="UP000001137">
    <property type="component" value="Chromosome"/>
</dbReference>
<keyword evidence="4" id="KW-1185">Reference proteome</keyword>
<gene>
    <name evidence="3" type="ordered locus">Cmaq_0048</name>
</gene>
<feature type="domain" description="VWFA" evidence="2">
    <location>
        <begin position="298"/>
        <end position="472"/>
    </location>
</feature>
<dbReference type="STRING" id="397948.Cmaq_0048"/>
<dbReference type="AlphaFoldDB" id="A8M9M1"/>
<evidence type="ECO:0000313" key="3">
    <source>
        <dbReference type="EMBL" id="ABW00902.1"/>
    </source>
</evidence>
<feature type="region of interest" description="Disordered" evidence="1">
    <location>
        <begin position="108"/>
        <end position="145"/>
    </location>
</feature>
<dbReference type="RefSeq" id="WP_012185122.1">
    <property type="nucleotide sequence ID" value="NC_009954.1"/>
</dbReference>